<evidence type="ECO:0000256" key="9">
    <source>
        <dbReference type="SAM" id="Phobius"/>
    </source>
</evidence>
<name>A0ABS4JRH0_9FIRM</name>
<evidence type="ECO:0000256" key="3">
    <source>
        <dbReference type="ARBA" id="ARBA00022475"/>
    </source>
</evidence>
<sequence>MELLAQLPQNLVSGLLLGGMYALIGVGLALVFGVMDIVNLAHGAFLMVGMYTTYLLVNHLGLDPYLGILVSGPILFVLGMLIQRLVIKRIATASHMNQILLTVGLSMVLVNTAQLLFTADYRQIRTSYAETVIRIGSVSMNLAYIISFFLAVAITVGLYLYLMKSEFGRALRATSQDIHAAQLMGVNVQNVQMTAFGLGMALAGAAGALLTPVYYLYPTVGENFGLKAFTMVVLGGMGSVVGAALGGVTLALAESLGQIFVGHELKDAIGFFVFILVLLFKPEGLFGRARA</sequence>
<feature type="transmembrane region" description="Helical" evidence="9">
    <location>
        <begin position="193"/>
        <end position="217"/>
    </location>
</feature>
<keyword evidence="5" id="KW-0029">Amino-acid transport</keyword>
<evidence type="ECO:0000256" key="6">
    <source>
        <dbReference type="ARBA" id="ARBA00022989"/>
    </source>
</evidence>
<keyword evidence="4 9" id="KW-0812">Transmembrane</keyword>
<comment type="subcellular location">
    <subcellularLocation>
        <location evidence="1">Cell membrane</location>
        <topology evidence="1">Multi-pass membrane protein</topology>
    </subcellularLocation>
</comment>
<dbReference type="PANTHER" id="PTHR11795:SF445">
    <property type="entry name" value="AMINO ACID ABC TRANSPORTER PERMEASE PROTEIN"/>
    <property type="match status" value="1"/>
</dbReference>
<feature type="transmembrane region" description="Helical" evidence="9">
    <location>
        <begin position="265"/>
        <end position="282"/>
    </location>
</feature>
<keyword evidence="11" id="KW-1185">Reference proteome</keyword>
<keyword evidence="2" id="KW-0813">Transport</keyword>
<dbReference type="EMBL" id="JAGGLG010000010">
    <property type="protein sequence ID" value="MBP2018131.1"/>
    <property type="molecule type" value="Genomic_DNA"/>
</dbReference>
<evidence type="ECO:0000256" key="1">
    <source>
        <dbReference type="ARBA" id="ARBA00004651"/>
    </source>
</evidence>
<evidence type="ECO:0000256" key="4">
    <source>
        <dbReference type="ARBA" id="ARBA00022692"/>
    </source>
</evidence>
<evidence type="ECO:0000313" key="10">
    <source>
        <dbReference type="EMBL" id="MBP2018131.1"/>
    </source>
</evidence>
<feature type="transmembrane region" description="Helical" evidence="9">
    <location>
        <begin position="99"/>
        <end position="117"/>
    </location>
</feature>
<comment type="similarity">
    <text evidence="8">Belongs to the binding-protein-dependent transport system permease family. LivHM subfamily.</text>
</comment>
<dbReference type="RefSeq" id="WP_209466269.1">
    <property type="nucleotide sequence ID" value="NZ_JAGGLG010000010.1"/>
</dbReference>
<dbReference type="Proteomes" id="UP001519289">
    <property type="component" value="Unassembled WGS sequence"/>
</dbReference>
<evidence type="ECO:0000313" key="11">
    <source>
        <dbReference type="Proteomes" id="UP001519289"/>
    </source>
</evidence>
<keyword evidence="6 9" id="KW-1133">Transmembrane helix</keyword>
<evidence type="ECO:0000256" key="2">
    <source>
        <dbReference type="ARBA" id="ARBA00022448"/>
    </source>
</evidence>
<dbReference type="Pfam" id="PF02653">
    <property type="entry name" value="BPD_transp_2"/>
    <property type="match status" value="1"/>
</dbReference>
<feature type="transmembrane region" description="Helical" evidence="9">
    <location>
        <begin position="229"/>
        <end position="253"/>
    </location>
</feature>
<comment type="caution">
    <text evidence="10">The sequence shown here is derived from an EMBL/GenBank/DDBJ whole genome shotgun (WGS) entry which is preliminary data.</text>
</comment>
<gene>
    <name evidence="10" type="ORF">J2Z79_001530</name>
</gene>
<dbReference type="InterPro" id="IPR001851">
    <property type="entry name" value="ABC_transp_permease"/>
</dbReference>
<protein>
    <submittedName>
        <fullName evidence="10">Branched-chain amino acid transport system permease protein</fullName>
    </submittedName>
</protein>
<feature type="transmembrane region" description="Helical" evidence="9">
    <location>
        <begin position="142"/>
        <end position="162"/>
    </location>
</feature>
<reference evidence="10 11" key="1">
    <citation type="submission" date="2021-03" db="EMBL/GenBank/DDBJ databases">
        <title>Genomic Encyclopedia of Type Strains, Phase IV (KMG-IV): sequencing the most valuable type-strain genomes for metagenomic binning, comparative biology and taxonomic classification.</title>
        <authorList>
            <person name="Goeker M."/>
        </authorList>
    </citation>
    <scope>NUCLEOTIDE SEQUENCE [LARGE SCALE GENOMIC DNA]</scope>
    <source>
        <strain evidence="10 11">DSM 27138</strain>
    </source>
</reference>
<feature type="transmembrane region" description="Helical" evidence="9">
    <location>
        <begin position="66"/>
        <end position="87"/>
    </location>
</feature>
<evidence type="ECO:0000256" key="5">
    <source>
        <dbReference type="ARBA" id="ARBA00022970"/>
    </source>
</evidence>
<keyword evidence="3" id="KW-1003">Cell membrane</keyword>
<feature type="transmembrane region" description="Helical" evidence="9">
    <location>
        <begin position="12"/>
        <end position="33"/>
    </location>
</feature>
<organism evidence="10 11">
    <name type="scientific">Symbiobacterium terraclitae</name>
    <dbReference type="NCBI Taxonomy" id="557451"/>
    <lineage>
        <taxon>Bacteria</taxon>
        <taxon>Bacillati</taxon>
        <taxon>Bacillota</taxon>
        <taxon>Clostridia</taxon>
        <taxon>Eubacteriales</taxon>
        <taxon>Symbiobacteriaceae</taxon>
        <taxon>Symbiobacterium</taxon>
    </lineage>
</organism>
<evidence type="ECO:0000256" key="8">
    <source>
        <dbReference type="ARBA" id="ARBA00037998"/>
    </source>
</evidence>
<accession>A0ABS4JRH0</accession>
<proteinExistence type="inferred from homology"/>
<feature type="transmembrane region" description="Helical" evidence="9">
    <location>
        <begin position="40"/>
        <end position="60"/>
    </location>
</feature>
<keyword evidence="7 9" id="KW-0472">Membrane</keyword>
<dbReference type="PANTHER" id="PTHR11795">
    <property type="entry name" value="BRANCHED-CHAIN AMINO ACID TRANSPORT SYSTEM PERMEASE PROTEIN LIVH"/>
    <property type="match status" value="1"/>
</dbReference>
<dbReference type="InterPro" id="IPR052157">
    <property type="entry name" value="BCAA_transport_permease"/>
</dbReference>
<evidence type="ECO:0000256" key="7">
    <source>
        <dbReference type="ARBA" id="ARBA00023136"/>
    </source>
</evidence>
<dbReference type="CDD" id="cd06582">
    <property type="entry name" value="TM_PBP1_LivH_like"/>
    <property type="match status" value="1"/>
</dbReference>